<dbReference type="PANTHER" id="PTHR33434">
    <property type="entry name" value="DEGV DOMAIN-CONTAINING PROTEIN DR_1986-RELATED"/>
    <property type="match status" value="1"/>
</dbReference>
<dbReference type="STRING" id="39492.ERS852540_00327"/>
<protein>
    <submittedName>
        <fullName evidence="2">DegV domain-containing protein SAV0749</fullName>
    </submittedName>
</protein>
<evidence type="ECO:0000256" key="1">
    <source>
        <dbReference type="ARBA" id="ARBA00023121"/>
    </source>
</evidence>
<reference evidence="2 3" key="1">
    <citation type="submission" date="2015-09" db="EMBL/GenBank/DDBJ databases">
        <authorList>
            <consortium name="Pathogen Informatics"/>
        </authorList>
    </citation>
    <scope>NUCLEOTIDE SEQUENCE [LARGE SCALE GENOMIC DNA]</scope>
    <source>
        <strain evidence="2 3">2789STDY5834928</strain>
    </source>
</reference>
<organism evidence="2 3">
    <name type="scientific">[Eubacterium] siraeum</name>
    <dbReference type="NCBI Taxonomy" id="39492"/>
    <lineage>
        <taxon>Bacteria</taxon>
        <taxon>Bacillati</taxon>
        <taxon>Bacillota</taxon>
        <taxon>Clostridia</taxon>
        <taxon>Eubacteriales</taxon>
        <taxon>Oscillospiraceae</taxon>
        <taxon>Oscillospiraceae incertae sedis</taxon>
    </lineage>
</organism>
<name>A0A174Z2Q9_9FIRM</name>
<dbReference type="EMBL" id="CZBY01000002">
    <property type="protein sequence ID" value="CUQ81713.1"/>
    <property type="molecule type" value="Genomic_DNA"/>
</dbReference>
<dbReference type="Gene3D" id="3.30.1180.10">
    <property type="match status" value="1"/>
</dbReference>
<proteinExistence type="predicted"/>
<gene>
    <name evidence="2" type="ORF">ERS852540_00327</name>
</gene>
<dbReference type="InterPro" id="IPR043168">
    <property type="entry name" value="DegV_C"/>
</dbReference>
<dbReference type="Proteomes" id="UP000095662">
    <property type="component" value="Unassembled WGS sequence"/>
</dbReference>
<keyword evidence="1" id="KW-0446">Lipid-binding</keyword>
<evidence type="ECO:0000313" key="3">
    <source>
        <dbReference type="Proteomes" id="UP000095662"/>
    </source>
</evidence>
<accession>A0A174Z2Q9</accession>
<dbReference type="Pfam" id="PF02645">
    <property type="entry name" value="DegV"/>
    <property type="match status" value="1"/>
</dbReference>
<dbReference type="InterPro" id="IPR050270">
    <property type="entry name" value="DegV_domain_contain"/>
</dbReference>
<dbReference type="PROSITE" id="PS51482">
    <property type="entry name" value="DEGV"/>
    <property type="match status" value="1"/>
</dbReference>
<dbReference type="SUPFAM" id="SSF82549">
    <property type="entry name" value="DAK1/DegV-like"/>
    <property type="match status" value="1"/>
</dbReference>
<dbReference type="AlphaFoldDB" id="A0A174Z2Q9"/>
<evidence type="ECO:0000313" key="2">
    <source>
        <dbReference type="EMBL" id="CUQ81713.1"/>
    </source>
</evidence>
<dbReference type="GO" id="GO:0008289">
    <property type="term" value="F:lipid binding"/>
    <property type="evidence" value="ECO:0007669"/>
    <property type="project" value="UniProtKB-KW"/>
</dbReference>
<dbReference type="NCBIfam" id="TIGR00762">
    <property type="entry name" value="DegV"/>
    <property type="match status" value="1"/>
</dbReference>
<dbReference type="OrthoDB" id="9780216at2"/>
<dbReference type="Gene3D" id="3.40.50.10170">
    <property type="match status" value="1"/>
</dbReference>
<sequence>MKVKLITDSASDITPEDEKKYGIDIMPFDITLGDESLRERVDFTAPEFLEMIDKSQYLPKTSQITEIRFEEKFEHYYNEGYDAVIMVLINSTGSKTYENALLARKNLLEEHPEMAKMRIEIIDSHCYSLGYGYPVIEAAKKLIAGQSVDNVVAYLTDMFNNCEIYIIGFNLRHMKKSGRINAAAAFLGELMGLKPLISLIDGESEVVKKSRGEKNAIADAVQYISGRAVPETPWEILRTSVTALEDEFIKQYSTKVGRPPEMQSIAGAAVASNTGPYIIGVIIRGNARR</sequence>
<dbReference type="InterPro" id="IPR003797">
    <property type="entry name" value="DegV"/>
</dbReference>
<dbReference type="PANTHER" id="PTHR33434:SF2">
    <property type="entry name" value="FATTY ACID-BINDING PROTEIN TM_1468"/>
    <property type="match status" value="1"/>
</dbReference>